<evidence type="ECO:0000313" key="1">
    <source>
        <dbReference type="EMBL" id="GAG32939.1"/>
    </source>
</evidence>
<accession>X0WPM7</accession>
<dbReference type="EMBL" id="BARS01045459">
    <property type="protein sequence ID" value="GAG32939.1"/>
    <property type="molecule type" value="Genomic_DNA"/>
</dbReference>
<proteinExistence type="predicted"/>
<dbReference type="AlphaFoldDB" id="X0WPM7"/>
<organism evidence="1">
    <name type="scientific">marine sediment metagenome</name>
    <dbReference type="NCBI Taxonomy" id="412755"/>
    <lineage>
        <taxon>unclassified sequences</taxon>
        <taxon>metagenomes</taxon>
        <taxon>ecological metagenomes</taxon>
    </lineage>
</organism>
<protein>
    <submittedName>
        <fullName evidence="1">Uncharacterized protein</fullName>
    </submittedName>
</protein>
<reference evidence="1" key="1">
    <citation type="journal article" date="2014" name="Front. Microbiol.">
        <title>High frequency of phylogenetically diverse reductive dehalogenase-homologous genes in deep subseafloor sedimentary metagenomes.</title>
        <authorList>
            <person name="Kawai M."/>
            <person name="Futagami T."/>
            <person name="Toyoda A."/>
            <person name="Takaki Y."/>
            <person name="Nishi S."/>
            <person name="Hori S."/>
            <person name="Arai W."/>
            <person name="Tsubouchi T."/>
            <person name="Morono Y."/>
            <person name="Uchiyama I."/>
            <person name="Ito T."/>
            <person name="Fujiyama A."/>
            <person name="Inagaki F."/>
            <person name="Takami H."/>
        </authorList>
    </citation>
    <scope>NUCLEOTIDE SEQUENCE</scope>
    <source>
        <strain evidence="1">Expedition CK06-06</strain>
    </source>
</reference>
<comment type="caution">
    <text evidence="1">The sequence shown here is derived from an EMBL/GenBank/DDBJ whole genome shotgun (WGS) entry which is preliminary data.</text>
</comment>
<feature type="non-terminal residue" evidence="1">
    <location>
        <position position="55"/>
    </location>
</feature>
<gene>
    <name evidence="1" type="ORF">S01H1_68542</name>
</gene>
<sequence length="55" mass="6463">MPYEPQILSYDELRHHAEEFLAENHPESSIPIPIEEIVEFDFKMEIIPVPGLKDE</sequence>
<name>X0WPM7_9ZZZZ</name>